<evidence type="ECO:0000256" key="1">
    <source>
        <dbReference type="ARBA" id="ARBA00001974"/>
    </source>
</evidence>
<dbReference type="EMBL" id="CP108140">
    <property type="protein sequence ID" value="WTP87650.1"/>
    <property type="molecule type" value="Genomic_DNA"/>
</dbReference>
<evidence type="ECO:0000256" key="2">
    <source>
        <dbReference type="ARBA" id="ARBA00022630"/>
    </source>
</evidence>
<gene>
    <name evidence="7" type="primary">lhgO</name>
    <name evidence="7" type="ORF">OG477_20800</name>
</gene>
<keyword evidence="2" id="KW-0285">Flavoprotein</keyword>
<dbReference type="Gene3D" id="3.50.50.60">
    <property type="entry name" value="FAD/NAD(P)-binding domain"/>
    <property type="match status" value="1"/>
</dbReference>
<keyword evidence="4 7" id="KW-0560">Oxidoreductase</keyword>
<dbReference type="NCBIfam" id="NF008726">
    <property type="entry name" value="PRK11728.1"/>
    <property type="match status" value="1"/>
</dbReference>
<name>A0AAU1I092_9ACTN</name>
<dbReference type="Pfam" id="PF01266">
    <property type="entry name" value="DAO"/>
    <property type="match status" value="1"/>
</dbReference>
<comment type="similarity">
    <text evidence="5">Belongs to the L2HGDH family.</text>
</comment>
<dbReference type="InterPro" id="IPR036188">
    <property type="entry name" value="FAD/NAD-bd_sf"/>
</dbReference>
<dbReference type="AlphaFoldDB" id="A0AAU1I092"/>
<dbReference type="EC" id="1.1.3.-" evidence="7"/>
<dbReference type="GO" id="GO:0005737">
    <property type="term" value="C:cytoplasm"/>
    <property type="evidence" value="ECO:0007669"/>
    <property type="project" value="TreeGrafter"/>
</dbReference>
<organism evidence="7">
    <name type="scientific">Streptomyces sp. NBC_00180</name>
    <dbReference type="NCBI Taxonomy" id="2903632"/>
    <lineage>
        <taxon>Bacteria</taxon>
        <taxon>Bacillati</taxon>
        <taxon>Actinomycetota</taxon>
        <taxon>Actinomycetes</taxon>
        <taxon>Kitasatosporales</taxon>
        <taxon>Streptomycetaceae</taxon>
        <taxon>Streptomyces</taxon>
    </lineage>
</organism>
<dbReference type="PANTHER" id="PTHR43104:SF2">
    <property type="entry name" value="L-2-HYDROXYGLUTARATE DEHYDROGENASE, MITOCHONDRIAL"/>
    <property type="match status" value="1"/>
</dbReference>
<evidence type="ECO:0000256" key="4">
    <source>
        <dbReference type="ARBA" id="ARBA00023002"/>
    </source>
</evidence>
<evidence type="ECO:0000259" key="6">
    <source>
        <dbReference type="Pfam" id="PF01266"/>
    </source>
</evidence>
<dbReference type="PANTHER" id="PTHR43104">
    <property type="entry name" value="L-2-HYDROXYGLUTARATE DEHYDROGENASE, MITOCHONDRIAL"/>
    <property type="match status" value="1"/>
</dbReference>
<keyword evidence="3" id="KW-0274">FAD</keyword>
<feature type="domain" description="FAD dependent oxidoreductase" evidence="6">
    <location>
        <begin position="9"/>
        <end position="394"/>
    </location>
</feature>
<comment type="cofactor">
    <cofactor evidence="1">
        <name>FAD</name>
        <dbReference type="ChEBI" id="CHEBI:57692"/>
    </cofactor>
</comment>
<dbReference type="Gene3D" id="3.30.9.10">
    <property type="entry name" value="D-Amino Acid Oxidase, subunit A, domain 2"/>
    <property type="match status" value="1"/>
</dbReference>
<proteinExistence type="inferred from homology"/>
<evidence type="ECO:0000256" key="5">
    <source>
        <dbReference type="ARBA" id="ARBA00037941"/>
    </source>
</evidence>
<dbReference type="InterPro" id="IPR006076">
    <property type="entry name" value="FAD-dep_OxRdtase"/>
</dbReference>
<dbReference type="SUPFAM" id="SSF51905">
    <property type="entry name" value="FAD/NAD(P)-binding domain"/>
    <property type="match status" value="1"/>
</dbReference>
<reference evidence="7" key="1">
    <citation type="submission" date="2022-10" db="EMBL/GenBank/DDBJ databases">
        <title>The complete genomes of actinobacterial strains from the NBC collection.</title>
        <authorList>
            <person name="Joergensen T.S."/>
            <person name="Alvarez Arevalo M."/>
            <person name="Sterndorff E.B."/>
            <person name="Faurdal D."/>
            <person name="Vuksanovic O."/>
            <person name="Mourched A.-S."/>
            <person name="Charusanti P."/>
            <person name="Shaw S."/>
            <person name="Blin K."/>
            <person name="Weber T."/>
        </authorList>
    </citation>
    <scope>NUCLEOTIDE SEQUENCE</scope>
    <source>
        <strain evidence="7">NBC 00180</strain>
    </source>
</reference>
<dbReference type="GO" id="GO:0047545">
    <property type="term" value="F:(S)-2-hydroxyglutarate dehydrogenase activity"/>
    <property type="evidence" value="ECO:0007669"/>
    <property type="project" value="TreeGrafter"/>
</dbReference>
<sequence>MRAIAYDCDVLVVGGGIVGLATAFAITRAAPGTRVTVLEKEPGPARHQTGRNSGVIHSGIYYRPGSLKARYAVRGAAEMVKFCAEYGVAHAVTGKLIVATERAELPRLHALVQRGRENGIPVRELGVAQIAEYEPEVRGLAAIHVGTTGVCDFVGVARQLAEASGAEIRYGAEVERVDRRADLGVAVRTTRGDVVRGRVLVNCAGLYCDEVARMTGDEPGVQIVPFRGEYYSLARPELVRGLVYPVPDPAFPFLGVHLTRGIDGDVHIGPNAVPALAREGYGWGVVRPREVGATVAWPGVWRMARRHWRYGAGELRRSVSRGAFTEAVRRLLPAVTADDLVPAAAGVRAQAVLRDGALVDDFLIREGDRAVHVLNAPSPAATAALPIGREVARRALDVLGRSAGSGLG</sequence>
<evidence type="ECO:0000313" key="7">
    <source>
        <dbReference type="EMBL" id="WTP87650.1"/>
    </source>
</evidence>
<accession>A0AAU1I092</accession>
<protein>
    <submittedName>
        <fullName evidence="7">L-2-hydroxyglutarate oxidase</fullName>
        <ecNumber evidence="7">1.1.3.-</ecNumber>
    </submittedName>
</protein>
<evidence type="ECO:0000256" key="3">
    <source>
        <dbReference type="ARBA" id="ARBA00022827"/>
    </source>
</evidence>